<reference evidence="3 4" key="1">
    <citation type="journal article" date="2011" name="J. Gen. Appl. Microbiol.">
        <title>Draft genome sequencing of the enigmatic basidiomycete Mixia osmundae.</title>
        <authorList>
            <person name="Nishida H."/>
            <person name="Nagatsuka Y."/>
            <person name="Sugiyama J."/>
        </authorList>
    </citation>
    <scope>NUCLEOTIDE SEQUENCE [LARGE SCALE GENOMIC DNA]</scope>
    <source>
        <strain evidence="4">CBS 9802 / IAM 14324 / JCM 22182 / KY 12970</strain>
    </source>
</reference>
<dbReference type="HAMAP" id="MF_01384">
    <property type="entry name" value="UreD"/>
    <property type="match status" value="1"/>
</dbReference>
<evidence type="ECO:0000313" key="3">
    <source>
        <dbReference type="EMBL" id="GAA99081.1"/>
    </source>
</evidence>
<gene>
    <name evidence="3" type="primary">Mo05770</name>
    <name evidence="3" type="ORF">E5Q_05770</name>
</gene>
<protein>
    <recommendedName>
        <fullName evidence="5">Urease accessory protein UreD</fullName>
    </recommendedName>
</protein>
<dbReference type="RefSeq" id="XP_014567817.1">
    <property type="nucleotide sequence ID" value="XM_014712331.1"/>
</dbReference>
<sequence length="361" mass="39860">MQPLRHERASAKGLIQLSRGTSNAIATRAGCRAVLSRLEFSYPLKLIAPRLPADHAPADAAAQEGASIADLMIVYILSYGGGLISGDQIELSIHVEAGCRLVALTQGSTKVFRSRSLQMDASLCDRAMHPSADMTRQAMTVMVEPGGLFVLMPSTLTLFERSSYAQVQQIKLSQIGGEPSSSASLVLLDWYTSGRSARGENWAFDQLCMENIITLVGQDKHERLVAQDRLHLSIETPDMKSYLGCYQCFATLFLAGPLVEAVLNSFEKEWDEERQWRCARPQRLVWSFSWLESDKLSASQTRLAASRIATEPRDPVECLRIKLAVVRCAAVSSEEVKVWLETRLALLAHVIGVDAYRAAFV</sequence>
<evidence type="ECO:0000256" key="1">
    <source>
        <dbReference type="ARBA" id="ARBA00007177"/>
    </source>
</evidence>
<evidence type="ECO:0000313" key="4">
    <source>
        <dbReference type="Proteomes" id="UP000009131"/>
    </source>
</evidence>
<accession>G7E8C1</accession>
<reference evidence="3 4" key="2">
    <citation type="journal article" date="2012" name="Open Biol.">
        <title>Characteristics of nucleosomes and linker DNA regions on the genome of the basidiomycete Mixia osmundae revealed by mono- and dinucleosome mapping.</title>
        <authorList>
            <person name="Nishida H."/>
            <person name="Kondo S."/>
            <person name="Matsumoto T."/>
            <person name="Suzuki Y."/>
            <person name="Yoshikawa H."/>
            <person name="Taylor T.D."/>
            <person name="Sugiyama J."/>
        </authorList>
    </citation>
    <scope>NUCLEOTIDE SEQUENCE [LARGE SCALE GENOMIC DNA]</scope>
    <source>
        <strain evidence="4">CBS 9802 / IAM 14324 / JCM 22182 / KY 12970</strain>
    </source>
</reference>
<dbReference type="AlphaFoldDB" id="G7E8C1"/>
<dbReference type="GO" id="GO:0016151">
    <property type="term" value="F:nickel cation binding"/>
    <property type="evidence" value="ECO:0007669"/>
    <property type="project" value="InterPro"/>
</dbReference>
<organism evidence="3 4">
    <name type="scientific">Mixia osmundae (strain CBS 9802 / IAM 14324 / JCM 22182 / KY 12970)</name>
    <dbReference type="NCBI Taxonomy" id="764103"/>
    <lineage>
        <taxon>Eukaryota</taxon>
        <taxon>Fungi</taxon>
        <taxon>Dikarya</taxon>
        <taxon>Basidiomycota</taxon>
        <taxon>Pucciniomycotina</taxon>
        <taxon>Mixiomycetes</taxon>
        <taxon>Mixiales</taxon>
        <taxon>Mixiaceae</taxon>
        <taxon>Mixia</taxon>
    </lineage>
</organism>
<dbReference type="PANTHER" id="PTHR33643:SF1">
    <property type="entry name" value="UREASE ACCESSORY PROTEIN D"/>
    <property type="match status" value="1"/>
</dbReference>
<comment type="caution">
    <text evidence="3">The sequence shown here is derived from an EMBL/GenBank/DDBJ whole genome shotgun (WGS) entry which is preliminary data.</text>
</comment>
<evidence type="ECO:0000256" key="2">
    <source>
        <dbReference type="ARBA" id="ARBA00023186"/>
    </source>
</evidence>
<dbReference type="HOGENOM" id="CLU_021703_1_1_1"/>
<dbReference type="Proteomes" id="UP000009131">
    <property type="component" value="Unassembled WGS sequence"/>
</dbReference>
<dbReference type="FunCoup" id="G7E8C1">
    <property type="interactions" value="18"/>
</dbReference>
<keyword evidence="4" id="KW-1185">Reference proteome</keyword>
<dbReference type="STRING" id="764103.G7E8C1"/>
<dbReference type="InterPro" id="IPR002669">
    <property type="entry name" value="UreD"/>
</dbReference>
<dbReference type="eggNOG" id="ENOG502QSQN">
    <property type="taxonomic scope" value="Eukaryota"/>
</dbReference>
<dbReference type="OrthoDB" id="5550464at2759"/>
<dbReference type="PANTHER" id="PTHR33643">
    <property type="entry name" value="UREASE ACCESSORY PROTEIN D"/>
    <property type="match status" value="1"/>
</dbReference>
<comment type="similarity">
    <text evidence="1">Belongs to the UreD family.</text>
</comment>
<dbReference type="OMA" id="CMENIIT"/>
<proteinExistence type="inferred from homology"/>
<name>G7E8C1_MIXOS</name>
<dbReference type="Pfam" id="PF01774">
    <property type="entry name" value="UreD"/>
    <property type="match status" value="1"/>
</dbReference>
<dbReference type="InParanoid" id="G7E8C1"/>
<dbReference type="EMBL" id="BABT02000179">
    <property type="protein sequence ID" value="GAA99081.1"/>
    <property type="molecule type" value="Genomic_DNA"/>
</dbReference>
<evidence type="ECO:0008006" key="5">
    <source>
        <dbReference type="Google" id="ProtNLM"/>
    </source>
</evidence>
<keyword evidence="2" id="KW-0143">Chaperone</keyword>